<gene>
    <name evidence="2" type="ORF">EGYM00163_LOCUS32344</name>
</gene>
<protein>
    <submittedName>
        <fullName evidence="2">Uncharacterized protein</fullName>
    </submittedName>
</protein>
<feature type="region of interest" description="Disordered" evidence="1">
    <location>
        <begin position="58"/>
        <end position="143"/>
    </location>
</feature>
<name>A0A7S4G0F8_9EUGL</name>
<sequence>MPAPHSFICDGDVRARDCPALAHPHLPSAQSFVRRVRKFGGEIYTSVYRCGLKEDRRRLRAQGPAGRMALEQGATGRRRRRHEANDPGGAKRVVHSSAPPKAGPTEPDGALAVDPPQTSDAQRPGTCSGRRVKKKEREDLSDSIAVHVDRQLLSANRPRAGR</sequence>
<dbReference type="EMBL" id="HBJA01093143">
    <property type="protein sequence ID" value="CAE0821172.1"/>
    <property type="molecule type" value="Transcribed_RNA"/>
</dbReference>
<accession>A0A7S4G0F8</accession>
<dbReference type="AlphaFoldDB" id="A0A7S4G0F8"/>
<organism evidence="2">
    <name type="scientific">Eutreptiella gymnastica</name>
    <dbReference type="NCBI Taxonomy" id="73025"/>
    <lineage>
        <taxon>Eukaryota</taxon>
        <taxon>Discoba</taxon>
        <taxon>Euglenozoa</taxon>
        <taxon>Euglenida</taxon>
        <taxon>Spirocuta</taxon>
        <taxon>Euglenophyceae</taxon>
        <taxon>Eutreptiales</taxon>
        <taxon>Eutreptiaceae</taxon>
        <taxon>Eutreptiella</taxon>
    </lineage>
</organism>
<evidence type="ECO:0000313" key="2">
    <source>
        <dbReference type="EMBL" id="CAE0821172.1"/>
    </source>
</evidence>
<evidence type="ECO:0000256" key="1">
    <source>
        <dbReference type="SAM" id="MobiDB-lite"/>
    </source>
</evidence>
<reference evidence="2" key="1">
    <citation type="submission" date="2021-01" db="EMBL/GenBank/DDBJ databases">
        <authorList>
            <person name="Corre E."/>
            <person name="Pelletier E."/>
            <person name="Niang G."/>
            <person name="Scheremetjew M."/>
            <person name="Finn R."/>
            <person name="Kale V."/>
            <person name="Holt S."/>
            <person name="Cochrane G."/>
            <person name="Meng A."/>
            <person name="Brown T."/>
            <person name="Cohen L."/>
        </authorList>
    </citation>
    <scope>NUCLEOTIDE SEQUENCE</scope>
    <source>
        <strain evidence="2">CCMP1594</strain>
    </source>
</reference>
<proteinExistence type="predicted"/>